<proteinExistence type="predicted"/>
<accession>A0AAE0DA05</accession>
<evidence type="ECO:0000256" key="1">
    <source>
        <dbReference type="SAM" id="MobiDB-lite"/>
    </source>
</evidence>
<protein>
    <submittedName>
        <fullName evidence="2">Uncharacterized protein</fullName>
    </submittedName>
</protein>
<evidence type="ECO:0000313" key="3">
    <source>
        <dbReference type="Proteomes" id="UP001281614"/>
    </source>
</evidence>
<evidence type="ECO:0000313" key="2">
    <source>
        <dbReference type="EMBL" id="KAK2773976.1"/>
    </source>
</evidence>
<organism evidence="2 3">
    <name type="scientific">Colletotrichum kahawae</name>
    <name type="common">Coffee berry disease fungus</name>
    <dbReference type="NCBI Taxonomy" id="34407"/>
    <lineage>
        <taxon>Eukaryota</taxon>
        <taxon>Fungi</taxon>
        <taxon>Dikarya</taxon>
        <taxon>Ascomycota</taxon>
        <taxon>Pezizomycotina</taxon>
        <taxon>Sordariomycetes</taxon>
        <taxon>Hypocreomycetidae</taxon>
        <taxon>Glomerellales</taxon>
        <taxon>Glomerellaceae</taxon>
        <taxon>Colletotrichum</taxon>
        <taxon>Colletotrichum gloeosporioides species complex</taxon>
    </lineage>
</organism>
<reference evidence="2" key="1">
    <citation type="submission" date="2023-02" db="EMBL/GenBank/DDBJ databases">
        <title>Colletotrichum kahawae CIFC_Que2 genome sequencing and assembly.</title>
        <authorList>
            <person name="Baroncelli R."/>
        </authorList>
    </citation>
    <scope>NUCLEOTIDE SEQUENCE</scope>
    <source>
        <strain evidence="2">CIFC_Que2</strain>
    </source>
</reference>
<keyword evidence="3" id="KW-1185">Reference proteome</keyword>
<sequence length="278" mass="31466">MISFPPATSPAAFYGATTSKARFLFEVLSVYRTLSSHAFKKSSPTMTVAVSLLKSFTSRDESPDPLSLPGVTEFQASRKPSITDEPQADVSDPSNHDDSTTDMSVDYDRIYAISVSSDEVDPSWAPRTTHKRSPDLPKRPVRPFNRRPFDPFILIKTRKTQLNRRRRSNKLPLKGILRTSSTIPSPTVSSPPVQQSASAPNIRIAHEWQLAGPVISRCVSVDFEKLDDGTRNSLMQGHLENMERVARWIDVTEYERVKDLREKRAQEEFQGEKLLWFD</sequence>
<feature type="region of interest" description="Disordered" evidence="1">
    <location>
        <begin position="58"/>
        <end position="102"/>
    </location>
</feature>
<feature type="region of interest" description="Disordered" evidence="1">
    <location>
        <begin position="120"/>
        <end position="143"/>
    </location>
</feature>
<dbReference type="Proteomes" id="UP001281614">
    <property type="component" value="Unassembled WGS sequence"/>
</dbReference>
<comment type="caution">
    <text evidence="2">The sequence shown here is derived from an EMBL/GenBank/DDBJ whole genome shotgun (WGS) entry which is preliminary data.</text>
</comment>
<gene>
    <name evidence="2" type="ORF">CKAH01_13321</name>
</gene>
<name>A0AAE0DA05_COLKA</name>
<dbReference type="EMBL" id="VYYT01000050">
    <property type="protein sequence ID" value="KAK2773976.1"/>
    <property type="molecule type" value="Genomic_DNA"/>
</dbReference>
<dbReference type="AlphaFoldDB" id="A0AAE0DA05"/>